<accession>A0A4R3I1P7</accession>
<dbReference type="NCBIfam" id="TIGR02595">
    <property type="entry name" value="PEP_CTERM"/>
    <property type="match status" value="1"/>
</dbReference>
<keyword evidence="1" id="KW-0732">Signal</keyword>
<dbReference type="Proteomes" id="UP000295382">
    <property type="component" value="Unassembled WGS sequence"/>
</dbReference>
<reference evidence="3 4" key="1">
    <citation type="submission" date="2019-03" db="EMBL/GenBank/DDBJ databases">
        <title>Genomic Encyclopedia of Type Strains, Phase IV (KMG-IV): sequencing the most valuable type-strain genomes for metagenomic binning, comparative biology and taxonomic classification.</title>
        <authorList>
            <person name="Goeker M."/>
        </authorList>
    </citation>
    <scope>NUCLEOTIDE SEQUENCE [LARGE SCALE GENOMIC DNA]</scope>
    <source>
        <strain evidence="3 4">DSM 7445</strain>
    </source>
</reference>
<evidence type="ECO:0000313" key="3">
    <source>
        <dbReference type="EMBL" id="TCS38641.1"/>
    </source>
</evidence>
<evidence type="ECO:0000313" key="4">
    <source>
        <dbReference type="Proteomes" id="UP000295382"/>
    </source>
</evidence>
<dbReference type="OrthoDB" id="8566404at2"/>
<evidence type="ECO:0000256" key="1">
    <source>
        <dbReference type="SAM" id="SignalP"/>
    </source>
</evidence>
<organism evidence="3 4">
    <name type="scientific">Paucimonas lemoignei</name>
    <name type="common">Pseudomonas lemoignei</name>
    <dbReference type="NCBI Taxonomy" id="29443"/>
    <lineage>
        <taxon>Bacteria</taxon>
        <taxon>Pseudomonadati</taxon>
        <taxon>Pseudomonadota</taxon>
        <taxon>Betaproteobacteria</taxon>
        <taxon>Burkholderiales</taxon>
        <taxon>Burkholderiaceae</taxon>
        <taxon>Paucimonas</taxon>
    </lineage>
</organism>
<evidence type="ECO:0000259" key="2">
    <source>
        <dbReference type="Pfam" id="PF07589"/>
    </source>
</evidence>
<feature type="chain" id="PRO_5020447538" evidence="1">
    <location>
        <begin position="25"/>
        <end position="189"/>
    </location>
</feature>
<sequence length="189" mass="20015">MSVKKLLGSLLFAGIALQTSVAYAAYAVDTKIGEANLANSGDATELAALKTFTGIDSLVLDFKLDFNLGDAFLNPGTTDQWVLDIAPDTPGYFILKFGIGGTNATANTFFFQNVGELTKLVWSNADVQYLSGGDCRNGNDNACNIGRLSHYSGFNGGSEVPEPATTVLLGLGLFGVAMSRRRNSANRSR</sequence>
<feature type="signal peptide" evidence="1">
    <location>
        <begin position="1"/>
        <end position="24"/>
    </location>
</feature>
<dbReference type="RefSeq" id="WP_132257694.1">
    <property type="nucleotide sequence ID" value="NZ_SLZQ01000002.1"/>
</dbReference>
<name>A0A4R3I1P7_PAULE</name>
<dbReference type="AlphaFoldDB" id="A0A4R3I1P7"/>
<protein>
    <submittedName>
        <fullName evidence="3">Putative secreted protein with PEP-CTERM sorting signal</fullName>
    </submittedName>
</protein>
<dbReference type="InterPro" id="IPR013424">
    <property type="entry name" value="Ice-binding_C"/>
</dbReference>
<dbReference type="Pfam" id="PF07589">
    <property type="entry name" value="PEP-CTERM"/>
    <property type="match status" value="1"/>
</dbReference>
<proteinExistence type="predicted"/>
<gene>
    <name evidence="3" type="ORF">EDC30_102380</name>
</gene>
<comment type="caution">
    <text evidence="3">The sequence shown here is derived from an EMBL/GenBank/DDBJ whole genome shotgun (WGS) entry which is preliminary data.</text>
</comment>
<dbReference type="EMBL" id="SLZQ01000002">
    <property type="protein sequence ID" value="TCS38641.1"/>
    <property type="molecule type" value="Genomic_DNA"/>
</dbReference>
<feature type="domain" description="Ice-binding protein C-terminal" evidence="2">
    <location>
        <begin position="160"/>
        <end position="181"/>
    </location>
</feature>
<keyword evidence="4" id="KW-1185">Reference proteome</keyword>